<dbReference type="GO" id="GO:0005829">
    <property type="term" value="C:cytosol"/>
    <property type="evidence" value="ECO:0007669"/>
    <property type="project" value="TreeGrafter"/>
</dbReference>
<dbReference type="FunFam" id="3.30.63.10:FF:000002">
    <property type="entry name" value="Guanylate kinase 1"/>
    <property type="match status" value="1"/>
</dbReference>
<organism evidence="8">
    <name type="scientific">Tetraselmis chuii</name>
    <dbReference type="NCBI Taxonomy" id="63592"/>
    <lineage>
        <taxon>Eukaryota</taxon>
        <taxon>Viridiplantae</taxon>
        <taxon>Chlorophyta</taxon>
        <taxon>core chlorophytes</taxon>
        <taxon>Chlorodendrophyceae</taxon>
        <taxon>Chlorodendrales</taxon>
        <taxon>Chlorodendraceae</taxon>
        <taxon>Tetraselmis</taxon>
    </lineage>
</organism>
<keyword evidence="4" id="KW-0547">Nucleotide-binding</keyword>
<evidence type="ECO:0000256" key="2">
    <source>
        <dbReference type="ARBA" id="ARBA00012961"/>
    </source>
</evidence>
<dbReference type="PROSITE" id="PS50052">
    <property type="entry name" value="GUANYLATE_KINASE_2"/>
    <property type="match status" value="1"/>
</dbReference>
<dbReference type="EMBL" id="HBGG01025178">
    <property type="protein sequence ID" value="CAD9210801.1"/>
    <property type="molecule type" value="Transcribed_RNA"/>
</dbReference>
<dbReference type="InterPro" id="IPR027417">
    <property type="entry name" value="P-loop_NTPase"/>
</dbReference>
<evidence type="ECO:0000313" key="8">
    <source>
        <dbReference type="EMBL" id="CAD9210801.1"/>
    </source>
</evidence>
<evidence type="ECO:0000256" key="3">
    <source>
        <dbReference type="ARBA" id="ARBA00022679"/>
    </source>
</evidence>
<evidence type="ECO:0000256" key="6">
    <source>
        <dbReference type="ARBA" id="ARBA00022840"/>
    </source>
</evidence>
<dbReference type="Gene3D" id="3.40.50.300">
    <property type="entry name" value="P-loop containing nucleotide triphosphate hydrolases"/>
    <property type="match status" value="1"/>
</dbReference>
<evidence type="ECO:0000256" key="1">
    <source>
        <dbReference type="ARBA" id="ARBA00005790"/>
    </source>
</evidence>
<evidence type="ECO:0000256" key="5">
    <source>
        <dbReference type="ARBA" id="ARBA00022777"/>
    </source>
</evidence>
<dbReference type="InterPro" id="IPR008144">
    <property type="entry name" value="Guanylate_kin-like_dom"/>
</dbReference>
<dbReference type="Gene3D" id="3.30.63.10">
    <property type="entry name" value="Guanylate Kinase phosphate binding domain"/>
    <property type="match status" value="1"/>
</dbReference>
<dbReference type="PANTHER" id="PTHR23117">
    <property type="entry name" value="GUANYLATE KINASE-RELATED"/>
    <property type="match status" value="1"/>
</dbReference>
<dbReference type="EC" id="2.7.4.8" evidence="2"/>
<keyword evidence="3" id="KW-0808">Transferase</keyword>
<dbReference type="PANTHER" id="PTHR23117:SF13">
    <property type="entry name" value="GUANYLATE KINASE"/>
    <property type="match status" value="1"/>
</dbReference>
<gene>
    <name evidence="8" type="ORF">TCHU04912_LOCUS13040</name>
</gene>
<dbReference type="InterPro" id="IPR017665">
    <property type="entry name" value="Guanylate_kinase"/>
</dbReference>
<proteinExistence type="inferred from homology"/>
<feature type="domain" description="Guanylate kinase-like" evidence="7">
    <location>
        <begin position="24"/>
        <end position="204"/>
    </location>
</feature>
<dbReference type="PROSITE" id="PS00856">
    <property type="entry name" value="GUANYLATE_KINASE_1"/>
    <property type="match status" value="1"/>
</dbReference>
<dbReference type="InterPro" id="IPR008145">
    <property type="entry name" value="GK/Ca_channel_bsu"/>
</dbReference>
<dbReference type="CDD" id="cd00071">
    <property type="entry name" value="GMPK"/>
    <property type="match status" value="1"/>
</dbReference>
<dbReference type="SUPFAM" id="SSF52540">
    <property type="entry name" value="P-loop containing nucleoside triphosphate hydrolases"/>
    <property type="match status" value="1"/>
</dbReference>
<dbReference type="Pfam" id="PF00625">
    <property type="entry name" value="Guanylate_kin"/>
    <property type="match status" value="1"/>
</dbReference>
<accession>A0A7S1X685</accession>
<dbReference type="InterPro" id="IPR020590">
    <property type="entry name" value="Guanylate_kinase_CS"/>
</dbReference>
<dbReference type="NCBIfam" id="TIGR03263">
    <property type="entry name" value="guanyl_kin"/>
    <property type="match status" value="1"/>
</dbReference>
<protein>
    <recommendedName>
        <fullName evidence="2">guanylate kinase</fullName>
        <ecNumber evidence="2">2.7.4.8</ecNumber>
    </recommendedName>
</protein>
<evidence type="ECO:0000256" key="4">
    <source>
        <dbReference type="ARBA" id="ARBA00022741"/>
    </source>
</evidence>
<dbReference type="AlphaFoldDB" id="A0A7S1X685"/>
<evidence type="ECO:0000259" key="7">
    <source>
        <dbReference type="PROSITE" id="PS50052"/>
    </source>
</evidence>
<dbReference type="GO" id="GO:0004385">
    <property type="term" value="F:GMP kinase activity"/>
    <property type="evidence" value="ECO:0007669"/>
    <property type="project" value="UniProtKB-EC"/>
</dbReference>
<keyword evidence="5" id="KW-0418">Kinase</keyword>
<name>A0A7S1X685_9CHLO</name>
<dbReference type="GO" id="GO:0005524">
    <property type="term" value="F:ATP binding"/>
    <property type="evidence" value="ECO:0007669"/>
    <property type="project" value="UniProtKB-KW"/>
</dbReference>
<sequence length="213" mass="23574">MDLTALEHELGCELSSQPQHEERPVVAVISGPSGVGKDAAIRALQAQRPDIHFVVTATSRAMRPGEVDGVDYIFVSKEKFEQWIANDEMLEHALVYGQYKGIPRAQVQGVLERGQDVVLRLDVQGAATLRRLVPDCISIFIAAESERALAERLVARSTELPDQLKTRVETARAEASQVKDFDYVVVNRSGKLEETVQRLAAIIDAEKSRVVNK</sequence>
<reference evidence="8" key="1">
    <citation type="submission" date="2021-01" db="EMBL/GenBank/DDBJ databases">
        <authorList>
            <person name="Corre E."/>
            <person name="Pelletier E."/>
            <person name="Niang G."/>
            <person name="Scheremetjew M."/>
            <person name="Finn R."/>
            <person name="Kale V."/>
            <person name="Holt S."/>
            <person name="Cochrane G."/>
            <person name="Meng A."/>
            <person name="Brown T."/>
            <person name="Cohen L."/>
        </authorList>
    </citation>
    <scope>NUCLEOTIDE SEQUENCE</scope>
    <source>
        <strain evidence="8">PLY429</strain>
    </source>
</reference>
<comment type="similarity">
    <text evidence="1">Belongs to the guanylate kinase family.</text>
</comment>
<dbReference type="SMART" id="SM00072">
    <property type="entry name" value="GuKc"/>
    <property type="match status" value="1"/>
</dbReference>
<keyword evidence="6" id="KW-0067">ATP-binding</keyword>